<dbReference type="GO" id="GO:0006508">
    <property type="term" value="P:proteolysis"/>
    <property type="evidence" value="ECO:0007669"/>
    <property type="project" value="InterPro"/>
</dbReference>
<dbReference type="InterPro" id="IPR011009">
    <property type="entry name" value="Kinase-like_dom_sf"/>
</dbReference>
<name>A0A2G5EIS1_AQUCA</name>
<evidence type="ECO:0000256" key="6">
    <source>
        <dbReference type="ARBA" id="ARBA00022840"/>
    </source>
</evidence>
<evidence type="ECO:0000313" key="13">
    <source>
        <dbReference type="Proteomes" id="UP000230069"/>
    </source>
</evidence>
<dbReference type="CDD" id="cd05579">
    <property type="entry name" value="STKc_MAST_like"/>
    <property type="match status" value="1"/>
</dbReference>
<dbReference type="GO" id="GO:0035556">
    <property type="term" value="P:intracellular signal transduction"/>
    <property type="evidence" value="ECO:0007669"/>
    <property type="project" value="TreeGrafter"/>
</dbReference>
<keyword evidence="13" id="KW-1185">Reference proteome</keyword>
<proteinExistence type="predicted"/>
<dbReference type="InterPro" id="IPR058783">
    <property type="entry name" value="IREH1/IRE-like_N"/>
</dbReference>
<dbReference type="AlphaFoldDB" id="A0A2G5EIS1"/>
<dbReference type="Pfam" id="PF00069">
    <property type="entry name" value="Pkinase"/>
    <property type="match status" value="1"/>
</dbReference>
<organism evidence="12 13">
    <name type="scientific">Aquilegia coerulea</name>
    <name type="common">Rocky mountain columbine</name>
    <dbReference type="NCBI Taxonomy" id="218851"/>
    <lineage>
        <taxon>Eukaryota</taxon>
        <taxon>Viridiplantae</taxon>
        <taxon>Streptophyta</taxon>
        <taxon>Embryophyta</taxon>
        <taxon>Tracheophyta</taxon>
        <taxon>Spermatophyta</taxon>
        <taxon>Magnoliopsida</taxon>
        <taxon>Ranunculales</taxon>
        <taxon>Ranunculaceae</taxon>
        <taxon>Thalictroideae</taxon>
        <taxon>Aquilegia</taxon>
    </lineage>
</organism>
<evidence type="ECO:0000256" key="1">
    <source>
        <dbReference type="ARBA" id="ARBA00012513"/>
    </source>
</evidence>
<dbReference type="PANTHER" id="PTHR24356">
    <property type="entry name" value="SERINE/THREONINE-PROTEIN KINASE"/>
    <property type="match status" value="1"/>
</dbReference>
<evidence type="ECO:0000256" key="2">
    <source>
        <dbReference type="ARBA" id="ARBA00022527"/>
    </source>
</evidence>
<feature type="domain" description="Protein kinase" evidence="10">
    <location>
        <begin position="709"/>
        <end position="1034"/>
    </location>
</feature>
<dbReference type="PANTHER" id="PTHR24356:SF354">
    <property type="entry name" value="SERINE_THREONINE PROTEIN KINASE IRE4-RELATED"/>
    <property type="match status" value="1"/>
</dbReference>
<feature type="region of interest" description="Disordered" evidence="9">
    <location>
        <begin position="113"/>
        <end position="146"/>
    </location>
</feature>
<evidence type="ECO:0000256" key="4">
    <source>
        <dbReference type="ARBA" id="ARBA00022741"/>
    </source>
</evidence>
<feature type="domain" description="AGC-kinase C-terminal" evidence="11">
    <location>
        <begin position="1035"/>
        <end position="1130"/>
    </location>
</feature>
<dbReference type="PROSITE" id="PS00108">
    <property type="entry name" value="PROTEIN_KINASE_ST"/>
    <property type="match status" value="1"/>
</dbReference>
<dbReference type="GO" id="GO:0004190">
    <property type="term" value="F:aspartic-type endopeptidase activity"/>
    <property type="evidence" value="ECO:0007669"/>
    <property type="project" value="InterPro"/>
</dbReference>
<dbReference type="PROSITE" id="PS50011">
    <property type="entry name" value="PROTEIN_KINASE_DOM"/>
    <property type="match status" value="1"/>
</dbReference>
<keyword evidence="6" id="KW-0067">ATP-binding</keyword>
<dbReference type="Gene3D" id="1.10.510.10">
    <property type="entry name" value="Transferase(Phosphotransferase) domain 1"/>
    <property type="match status" value="1"/>
</dbReference>
<dbReference type="EC" id="2.7.11.1" evidence="1"/>
<comment type="catalytic activity">
    <reaction evidence="7">
        <text>L-threonyl-[protein] + ATP = O-phospho-L-threonyl-[protein] + ADP + H(+)</text>
        <dbReference type="Rhea" id="RHEA:46608"/>
        <dbReference type="Rhea" id="RHEA-COMP:11060"/>
        <dbReference type="Rhea" id="RHEA-COMP:11605"/>
        <dbReference type="ChEBI" id="CHEBI:15378"/>
        <dbReference type="ChEBI" id="CHEBI:30013"/>
        <dbReference type="ChEBI" id="CHEBI:30616"/>
        <dbReference type="ChEBI" id="CHEBI:61977"/>
        <dbReference type="ChEBI" id="CHEBI:456216"/>
        <dbReference type="EC" id="2.7.11.1"/>
    </reaction>
</comment>
<dbReference type="STRING" id="218851.A0A2G5EIS1"/>
<dbReference type="InterPro" id="IPR008271">
    <property type="entry name" value="Ser/Thr_kinase_AS"/>
</dbReference>
<dbReference type="InterPro" id="IPR001969">
    <property type="entry name" value="Aspartic_peptidase_AS"/>
</dbReference>
<feature type="compositionally biased region" description="Basic residues" evidence="9">
    <location>
        <begin position="57"/>
        <end position="70"/>
    </location>
</feature>
<dbReference type="Pfam" id="PF26031">
    <property type="entry name" value="IREH1"/>
    <property type="match status" value="1"/>
</dbReference>
<gene>
    <name evidence="12" type="ORF">AQUCO_00700166v1</name>
</gene>
<feature type="region of interest" description="Disordered" evidence="9">
    <location>
        <begin position="1"/>
        <end position="70"/>
    </location>
</feature>
<dbReference type="GO" id="GO:0004674">
    <property type="term" value="F:protein serine/threonine kinase activity"/>
    <property type="evidence" value="ECO:0007669"/>
    <property type="project" value="UniProtKB-KW"/>
</dbReference>
<dbReference type="SMART" id="SM00220">
    <property type="entry name" value="S_TKc"/>
    <property type="match status" value="1"/>
</dbReference>
<evidence type="ECO:0000259" key="11">
    <source>
        <dbReference type="PROSITE" id="PS51285"/>
    </source>
</evidence>
<evidence type="ECO:0000256" key="5">
    <source>
        <dbReference type="ARBA" id="ARBA00022777"/>
    </source>
</evidence>
<evidence type="ECO:0000313" key="12">
    <source>
        <dbReference type="EMBL" id="PIA55662.1"/>
    </source>
</evidence>
<dbReference type="PROSITE" id="PS00141">
    <property type="entry name" value="ASP_PROTEASE"/>
    <property type="match status" value="1"/>
</dbReference>
<dbReference type="PROSITE" id="PS51285">
    <property type="entry name" value="AGC_KINASE_CTER"/>
    <property type="match status" value="1"/>
</dbReference>
<comment type="catalytic activity">
    <reaction evidence="8">
        <text>L-seryl-[protein] + ATP = O-phospho-L-seryl-[protein] + ADP + H(+)</text>
        <dbReference type="Rhea" id="RHEA:17989"/>
        <dbReference type="Rhea" id="RHEA-COMP:9863"/>
        <dbReference type="Rhea" id="RHEA-COMP:11604"/>
        <dbReference type="ChEBI" id="CHEBI:15378"/>
        <dbReference type="ChEBI" id="CHEBI:29999"/>
        <dbReference type="ChEBI" id="CHEBI:30616"/>
        <dbReference type="ChEBI" id="CHEBI:83421"/>
        <dbReference type="ChEBI" id="CHEBI:456216"/>
        <dbReference type="EC" id="2.7.11.1"/>
    </reaction>
</comment>
<dbReference type="EMBL" id="KZ305024">
    <property type="protein sequence ID" value="PIA55662.1"/>
    <property type="molecule type" value="Genomic_DNA"/>
</dbReference>
<dbReference type="FunCoup" id="A0A2G5EIS1">
    <property type="interactions" value="683"/>
</dbReference>
<dbReference type="InterPro" id="IPR000961">
    <property type="entry name" value="AGC-kinase_C"/>
</dbReference>
<dbReference type="InterPro" id="IPR050236">
    <property type="entry name" value="Ser_Thr_kinase_AGC"/>
</dbReference>
<dbReference type="InterPro" id="IPR000719">
    <property type="entry name" value="Prot_kinase_dom"/>
</dbReference>
<keyword evidence="5" id="KW-0418">Kinase</keyword>
<reference evidence="12 13" key="1">
    <citation type="submission" date="2017-09" db="EMBL/GenBank/DDBJ databases">
        <title>WGS assembly of Aquilegia coerulea Goldsmith.</title>
        <authorList>
            <person name="Hodges S."/>
            <person name="Kramer E."/>
            <person name="Nordborg M."/>
            <person name="Tomkins J."/>
            <person name="Borevitz J."/>
            <person name="Derieg N."/>
            <person name="Yan J."/>
            <person name="Mihaltcheva S."/>
            <person name="Hayes R.D."/>
            <person name="Rokhsar D."/>
        </authorList>
    </citation>
    <scope>NUCLEOTIDE SEQUENCE [LARGE SCALE GENOMIC DNA]</scope>
    <source>
        <strain evidence="13">cv. Goldsmith</strain>
    </source>
</reference>
<keyword evidence="3" id="KW-0808">Transferase</keyword>
<feature type="compositionally biased region" description="Polar residues" evidence="9">
    <location>
        <begin position="118"/>
        <end position="132"/>
    </location>
</feature>
<feature type="compositionally biased region" description="Basic and acidic residues" evidence="9">
    <location>
        <begin position="345"/>
        <end position="356"/>
    </location>
</feature>
<dbReference type="InParanoid" id="A0A2G5EIS1"/>
<feature type="region of interest" description="Disordered" evidence="9">
    <location>
        <begin position="312"/>
        <end position="356"/>
    </location>
</feature>
<evidence type="ECO:0000256" key="7">
    <source>
        <dbReference type="ARBA" id="ARBA00047899"/>
    </source>
</evidence>
<dbReference type="Gene3D" id="3.30.200.20">
    <property type="entry name" value="Phosphorylase Kinase, domain 1"/>
    <property type="match status" value="1"/>
</dbReference>
<dbReference type="GO" id="GO:0005524">
    <property type="term" value="F:ATP binding"/>
    <property type="evidence" value="ECO:0007669"/>
    <property type="project" value="UniProtKB-KW"/>
</dbReference>
<keyword evidence="2" id="KW-0723">Serine/threonine-protein kinase</keyword>
<evidence type="ECO:0000256" key="3">
    <source>
        <dbReference type="ARBA" id="ARBA00022679"/>
    </source>
</evidence>
<dbReference type="OrthoDB" id="162894at2759"/>
<protein>
    <recommendedName>
        <fullName evidence="1">non-specific serine/threonine protein kinase</fullName>
        <ecNumber evidence="1">2.7.11.1</ecNumber>
    </recommendedName>
</protein>
<dbReference type="FunFam" id="1.10.510.10:FF:000446">
    <property type="entry name" value="Microtubule associated serine/threonine kinase 2"/>
    <property type="match status" value="1"/>
</dbReference>
<evidence type="ECO:0000259" key="10">
    <source>
        <dbReference type="PROSITE" id="PS50011"/>
    </source>
</evidence>
<accession>A0A2G5EIS1</accession>
<sequence length="1151" mass="127578">MAETGIPLGLNRIKTHTSPLKNDRLNSNSQVSSSSTNGNGVSRHNNIFDSIIDRDRHGKKIKGRKHGGLSKGKKIARWFTSHLTKDSHHTCNDKSPNTETRALEIKMVDTKGLERTVHSSGKGSSQESTGTRRTPPGFKSFSHELGPKGGIRPFASRAHSYDDLKEMLGSLRSRFDAAKTVVNAELAVFVEDLKDVLGKESCSPSQDSNEANNLMILAQKCTEMTSAKLREECGIIVQDLAEKRQQCQAGVIKQLYTRLLFILTRCTRLLQFEKDSEPIDEKSFHKFKRCLDSIPCVEMNWMAKTNVANSGIKNSMDKKDSAIGQTQGKNTGFVDPERNSSMAEEPQHESDTAPRKDSVALAQKSLYHNNEVDVQSSNNGIAVFDSQSHQVDSGLPEKQLLKQSCGLLNEHDRSSDDYCTVLCRICEEVVPASHLESHSYVCAYAEKCDLQSSDMDERLTKLADVLEQIIDSCSLSHHASCNSPDLVRMQTTNSAYSAYSAFGSDQSPKIMEWHSKGVEGMFEDLHEMDTACIDESHLGSSSNLKSYLGMKLGHHGGPSSSGSMTSISSTNTPRASQFDLFWLEHNNAEEMEDVHQMTDLADIARQVAITDITKEGGPEYLLACLHDLVDILQHSRTKALVIDTFGSRIENLLREKYVLACEFMDDKSPKDVIKCKEGIRCLVDSGSQSSAMSTPLHSTHKDRTSIDDFEIIKPISRGAFGKVFLARKRTTRDLFAIKVLKKLDMIRKNDIERILAERNILITVRNPFVLPPVFRIIMDLAVSAYTLCSDLTPSNANTGASILQVRFFYSFTCRDNLYLVMEYLNGGDLYSLLRNIGCLEEDVARTYIAELVLALEYLHSLGIVHRDLKPDNILIAHDGHIKLTDFGLSKIGLINSTVNLSGSEANSTSLGEPDDLHLSFEQPQQIEERTQQSAVGTPDYLAPEILLGTEHGFAADWWSVGIILFELITGIPPFSAECPEMIFDNILNKKMPWPSVPNDMSYEAQDLVNRLLILDPGQRLGANGALEVKAHAFFRGVNWDTLALQKAAFIPSPENADDTSYFLSRYSQLSNGIIEDESYGDSTSNTADSCSTSGIEMDECGDLADFNSSPLDLSLINFSFKNLSQLAAINYDVLLQRDPSNCSSPSRGTDL</sequence>
<dbReference type="Proteomes" id="UP000230069">
    <property type="component" value="Unassembled WGS sequence"/>
</dbReference>
<feature type="compositionally biased region" description="Low complexity" evidence="9">
    <location>
        <begin position="26"/>
        <end position="42"/>
    </location>
</feature>
<evidence type="ECO:0000256" key="9">
    <source>
        <dbReference type="SAM" id="MobiDB-lite"/>
    </source>
</evidence>
<evidence type="ECO:0000256" key="8">
    <source>
        <dbReference type="ARBA" id="ARBA00048679"/>
    </source>
</evidence>
<keyword evidence="4" id="KW-0547">Nucleotide-binding</keyword>
<dbReference type="SUPFAM" id="SSF56112">
    <property type="entry name" value="Protein kinase-like (PK-like)"/>
    <property type="match status" value="1"/>
</dbReference>